<name>A0ABV5LMP7_9ACTN</name>
<keyword evidence="7" id="KW-1185">Reference proteome</keyword>
<evidence type="ECO:0000256" key="5">
    <source>
        <dbReference type="SAM" id="Phobius"/>
    </source>
</evidence>
<feature type="transmembrane region" description="Helical" evidence="5">
    <location>
        <begin position="70"/>
        <end position="89"/>
    </location>
</feature>
<sequence length="123" mass="13193">MTLIARFFAPVLSLRRILPILWHSSRSWTLLGTALMALEVASGLAVLYLFKQLVDVVTGMLAGEGAEGGAWQVLGFVALTGGCTLIFLASRSMAGLAREAQGMLVADHIDREIHTRAVRADLA</sequence>
<organism evidence="6 7">
    <name type="scientific">Streptomyces heliomycini</name>
    <dbReference type="NCBI Taxonomy" id="284032"/>
    <lineage>
        <taxon>Bacteria</taxon>
        <taxon>Bacillati</taxon>
        <taxon>Actinomycetota</taxon>
        <taxon>Actinomycetes</taxon>
        <taxon>Kitasatosporales</taxon>
        <taxon>Streptomycetaceae</taxon>
        <taxon>Streptomyces</taxon>
    </lineage>
</organism>
<feature type="transmembrane region" description="Helical" evidence="5">
    <location>
        <begin position="28"/>
        <end position="50"/>
    </location>
</feature>
<comment type="subcellular location">
    <subcellularLocation>
        <location evidence="1">Cell membrane</location>
        <topology evidence="1">Multi-pass membrane protein</topology>
    </subcellularLocation>
</comment>
<protein>
    <recommendedName>
        <fullName evidence="8">ABC transporter ATP-binding protein</fullName>
    </recommendedName>
</protein>
<dbReference type="InterPro" id="IPR036640">
    <property type="entry name" value="ABC1_TM_sf"/>
</dbReference>
<accession>A0ABV5LMP7</accession>
<evidence type="ECO:0000256" key="1">
    <source>
        <dbReference type="ARBA" id="ARBA00004651"/>
    </source>
</evidence>
<evidence type="ECO:0000256" key="4">
    <source>
        <dbReference type="ARBA" id="ARBA00023136"/>
    </source>
</evidence>
<evidence type="ECO:0008006" key="8">
    <source>
        <dbReference type="Google" id="ProtNLM"/>
    </source>
</evidence>
<dbReference type="Gene3D" id="1.20.1560.10">
    <property type="entry name" value="ABC transporter type 1, transmembrane domain"/>
    <property type="match status" value="1"/>
</dbReference>
<dbReference type="Proteomes" id="UP001589753">
    <property type="component" value="Unassembled WGS sequence"/>
</dbReference>
<proteinExistence type="predicted"/>
<dbReference type="SUPFAM" id="SSF90123">
    <property type="entry name" value="ABC transporter transmembrane region"/>
    <property type="match status" value="1"/>
</dbReference>
<evidence type="ECO:0000313" key="6">
    <source>
        <dbReference type="EMBL" id="MFB9353140.1"/>
    </source>
</evidence>
<dbReference type="RefSeq" id="WP_380957977.1">
    <property type="nucleotide sequence ID" value="NZ_JBHMDI010000368.1"/>
</dbReference>
<keyword evidence="4 5" id="KW-0472">Membrane</keyword>
<evidence type="ECO:0000256" key="3">
    <source>
        <dbReference type="ARBA" id="ARBA00022989"/>
    </source>
</evidence>
<dbReference type="EMBL" id="JBHMDI010000368">
    <property type="protein sequence ID" value="MFB9353140.1"/>
    <property type="molecule type" value="Genomic_DNA"/>
</dbReference>
<feature type="non-terminal residue" evidence="6">
    <location>
        <position position="123"/>
    </location>
</feature>
<reference evidence="6 7" key="1">
    <citation type="submission" date="2024-09" db="EMBL/GenBank/DDBJ databases">
        <authorList>
            <person name="Sun Q."/>
            <person name="Mori K."/>
        </authorList>
    </citation>
    <scope>NUCLEOTIDE SEQUENCE [LARGE SCALE GENOMIC DNA]</scope>
    <source>
        <strain evidence="6 7">JCM 9767</strain>
    </source>
</reference>
<evidence type="ECO:0000313" key="7">
    <source>
        <dbReference type="Proteomes" id="UP001589753"/>
    </source>
</evidence>
<keyword evidence="3 5" id="KW-1133">Transmembrane helix</keyword>
<comment type="caution">
    <text evidence="6">The sequence shown here is derived from an EMBL/GenBank/DDBJ whole genome shotgun (WGS) entry which is preliminary data.</text>
</comment>
<evidence type="ECO:0000256" key="2">
    <source>
        <dbReference type="ARBA" id="ARBA00022692"/>
    </source>
</evidence>
<keyword evidence="2 5" id="KW-0812">Transmembrane</keyword>
<gene>
    <name evidence="6" type="ORF">ACFFUA_38090</name>
</gene>